<keyword evidence="3" id="KW-0719">Serine esterase</keyword>
<keyword evidence="4 7" id="KW-0378">Hydrolase</keyword>
<organism evidence="9">
    <name type="scientific">Aedes albopictus</name>
    <name type="common">Asian tiger mosquito</name>
    <name type="synonym">Stegomyia albopicta</name>
    <dbReference type="NCBI Taxonomy" id="7160"/>
    <lineage>
        <taxon>Eukaryota</taxon>
        <taxon>Metazoa</taxon>
        <taxon>Ecdysozoa</taxon>
        <taxon>Arthropoda</taxon>
        <taxon>Hexapoda</taxon>
        <taxon>Insecta</taxon>
        <taxon>Pterygota</taxon>
        <taxon>Neoptera</taxon>
        <taxon>Endopterygota</taxon>
        <taxon>Diptera</taxon>
        <taxon>Nematocera</taxon>
        <taxon>Culicoidea</taxon>
        <taxon>Culicidae</taxon>
        <taxon>Culicinae</taxon>
        <taxon>Aedini</taxon>
        <taxon>Aedes</taxon>
        <taxon>Stegomyia</taxon>
    </lineage>
</organism>
<dbReference type="SUPFAM" id="SSF53474">
    <property type="entry name" value="alpha/beta-Hydrolases"/>
    <property type="match status" value="1"/>
</dbReference>
<dbReference type="InterPro" id="IPR002018">
    <property type="entry name" value="CarbesteraseB"/>
</dbReference>
<dbReference type="PROSITE" id="PS01173">
    <property type="entry name" value="LIPASE_GDXG_HIS"/>
    <property type="match status" value="1"/>
</dbReference>
<evidence type="ECO:0000256" key="4">
    <source>
        <dbReference type="ARBA" id="ARBA00022801"/>
    </source>
</evidence>
<dbReference type="InterPro" id="IPR002168">
    <property type="entry name" value="Lipase_GDXG_HIS_AS"/>
</dbReference>
<evidence type="ECO:0000259" key="8">
    <source>
        <dbReference type="Pfam" id="PF00135"/>
    </source>
</evidence>
<evidence type="ECO:0000256" key="1">
    <source>
        <dbReference type="ARBA" id="ARBA00005964"/>
    </source>
</evidence>
<evidence type="ECO:0000256" key="7">
    <source>
        <dbReference type="RuleBase" id="RU361235"/>
    </source>
</evidence>
<dbReference type="GO" id="GO:0052689">
    <property type="term" value="F:carboxylic ester hydrolase activity"/>
    <property type="evidence" value="ECO:0007669"/>
    <property type="project" value="UniProtKB-KW"/>
</dbReference>
<evidence type="ECO:0000256" key="6">
    <source>
        <dbReference type="ARBA" id="ARBA00023180"/>
    </source>
</evidence>
<keyword evidence="5" id="KW-1015">Disulfide bond</keyword>
<evidence type="ECO:0000256" key="2">
    <source>
        <dbReference type="ARBA" id="ARBA00010515"/>
    </source>
</evidence>
<evidence type="ECO:0000256" key="5">
    <source>
        <dbReference type="ARBA" id="ARBA00023157"/>
    </source>
</evidence>
<proteinExistence type="inferred from homology"/>
<sequence length="579" mass="65450">MLEFLLSIVAAAIALAKFIISGKLLKIFPPPVRPIVEVSQGKLRGVTTTLPNGSTYHYFKGVPYAKPPVGELRFRPPVPIEKFYKPVVDCLVDRSVCMQPMGRFVVGKEAGLYLNVFTPGLPVGEVTDAPKFPVMVWIHGGAFMSGSSNSFVYNPLHLVEEGVVVVTLNYRLGALGFLSLPSAGITGNAGLKDQLLVFKWVKQNISRFGGDSENITIFGESAGSMSAYLHYLSPNSRKYFHKVICQSGVACSESFFQVDAANKARKLAKVFGYDGNDDSKVLETLLKTPAKMLIKHQDDVATDFEKRLALQMFFRPVIEEAISEDSIITESPEKILKSFDTIRMPLINGCTDSEGILGIWFIRKRLKDFVQNPESLVPQLLGSPPGLDKKTVGKEIQQFYFGNDPLANESLDALCNVMSDNIFVTNTNVSAEWIAKYQPNVKHYHYRFCCDGKLNFTKKMFRLSQVKGASHGDELFYLFQSKFLQQLPESSDEYRVIRKMIRMWTNFAKYSDPTPDSHDPLLPFKWTAVQNFDRNADQFDLDSLKIDVKCEMEKNPCKERMELWRGYFKKYREGYLYDV</sequence>
<evidence type="ECO:0000313" key="9">
    <source>
        <dbReference type="EMBL" id="JAV47121.1"/>
    </source>
</evidence>
<dbReference type="FunFam" id="3.40.50.1820:FF:000092">
    <property type="entry name" value="Carboxylic ester hydrolase"/>
    <property type="match status" value="1"/>
</dbReference>
<dbReference type="PROSITE" id="PS00122">
    <property type="entry name" value="CARBOXYLESTERASE_B_1"/>
    <property type="match status" value="1"/>
</dbReference>
<dbReference type="Gene3D" id="3.40.50.1820">
    <property type="entry name" value="alpha/beta hydrolase"/>
    <property type="match status" value="1"/>
</dbReference>
<dbReference type="EC" id="3.1.1.-" evidence="7"/>
<dbReference type="InterPro" id="IPR019826">
    <property type="entry name" value="Carboxylesterase_B_AS"/>
</dbReference>
<dbReference type="AlphaFoldDB" id="A0A1W7R7J5"/>
<feature type="domain" description="Carboxylesterase type B" evidence="8">
    <location>
        <begin position="34"/>
        <end position="563"/>
    </location>
</feature>
<dbReference type="VEuPathDB" id="VectorBase:AALFPA_071461"/>
<dbReference type="Pfam" id="PF00135">
    <property type="entry name" value="COesterase"/>
    <property type="match status" value="1"/>
</dbReference>
<comment type="similarity">
    <text evidence="2">Belongs to the 'GDXG' lipolytic enzyme family.</text>
</comment>
<dbReference type="PANTHER" id="PTHR43142">
    <property type="entry name" value="CARBOXYLIC ESTER HYDROLASE"/>
    <property type="match status" value="1"/>
</dbReference>
<reference evidence="9" key="1">
    <citation type="submission" date="2016-03" db="EMBL/GenBank/DDBJ databases">
        <title>RNAseq analyses of the sensorial organs of adult female Aedes albopictus.</title>
        <authorList>
            <person name="Fabrizio L."/>
            <person name="Ribeiro J.M."/>
            <person name="Arca B."/>
        </authorList>
    </citation>
    <scope>NUCLEOTIDE SEQUENCE</scope>
</reference>
<dbReference type="PANTHER" id="PTHR43142:SF1">
    <property type="entry name" value="CARBOXYLIC ESTER HYDROLASE"/>
    <property type="match status" value="1"/>
</dbReference>
<dbReference type="EMBL" id="GEHC01000524">
    <property type="protein sequence ID" value="JAV47121.1"/>
    <property type="molecule type" value="Transcribed_RNA"/>
</dbReference>
<dbReference type="VEuPathDB" id="VectorBase:AALC636_017289"/>
<name>A0A1W7R7J5_AEDAL</name>
<protein>
    <recommendedName>
        <fullName evidence="7">Carboxylic ester hydrolase</fullName>
        <ecNumber evidence="7">3.1.1.-</ecNumber>
    </recommendedName>
</protein>
<dbReference type="InterPro" id="IPR029058">
    <property type="entry name" value="AB_hydrolase_fold"/>
</dbReference>
<comment type="similarity">
    <text evidence="1 7">Belongs to the type-B carboxylesterase/lipase family.</text>
</comment>
<accession>A0A1W7R7J5</accession>
<evidence type="ECO:0000256" key="3">
    <source>
        <dbReference type="ARBA" id="ARBA00022487"/>
    </source>
</evidence>
<keyword evidence="6" id="KW-0325">Glycoprotein</keyword>
<dbReference type="VEuPathDB" id="VectorBase:AALF020305"/>